<dbReference type="Proteomes" id="UP000032675">
    <property type="component" value="Unassembled WGS sequence"/>
</dbReference>
<feature type="compositionally biased region" description="Low complexity" evidence="1">
    <location>
        <begin position="1"/>
        <end position="18"/>
    </location>
</feature>
<dbReference type="RefSeq" id="WP_148425031.1">
    <property type="nucleotide sequence ID" value="NZ_BANI01000073.1"/>
</dbReference>
<gene>
    <name evidence="2" type="ORF">Geu3261_0079_011</name>
</gene>
<reference evidence="2 3" key="1">
    <citation type="submission" date="2012-11" db="EMBL/GenBank/DDBJ databases">
        <title>Whole genome sequence of Gluconacetobacter europaeus NBRC3261.</title>
        <authorList>
            <person name="Azuma Y."/>
            <person name="Higashiura N."/>
            <person name="Hirakawa H."/>
            <person name="Matsushita K."/>
        </authorList>
    </citation>
    <scope>NUCLEOTIDE SEQUENCE [LARGE SCALE GENOMIC DNA]</scope>
    <source>
        <strain evidence="2 3">NBRC 3261</strain>
    </source>
</reference>
<feature type="compositionally biased region" description="Basic and acidic residues" evidence="1">
    <location>
        <begin position="33"/>
        <end position="44"/>
    </location>
</feature>
<evidence type="ECO:0000313" key="3">
    <source>
        <dbReference type="Proteomes" id="UP000032675"/>
    </source>
</evidence>
<dbReference type="EMBL" id="BANI01000073">
    <property type="protein sequence ID" value="GAN96561.1"/>
    <property type="molecule type" value="Genomic_DNA"/>
</dbReference>
<dbReference type="AlphaFoldDB" id="A0A0D6Q1A1"/>
<sequence length="102" mass="11024">MAKPRPAVSLVPSVASSLGTPKAGAIPAIAQQKQEEKHVKEPSKGGRPRTLPDNVKNISVRVSDDVRRALRQASLNHDMPIQQIILTGIMDQLSRLGVVVEE</sequence>
<accession>A0A0D6Q1A1</accession>
<name>A0A0D6Q1A1_KOMEU</name>
<protein>
    <submittedName>
        <fullName evidence="2">Uncharacterized protein</fullName>
    </submittedName>
</protein>
<evidence type="ECO:0000313" key="2">
    <source>
        <dbReference type="EMBL" id="GAN96561.1"/>
    </source>
</evidence>
<evidence type="ECO:0000256" key="1">
    <source>
        <dbReference type="SAM" id="MobiDB-lite"/>
    </source>
</evidence>
<proteinExistence type="predicted"/>
<feature type="region of interest" description="Disordered" evidence="1">
    <location>
        <begin position="1"/>
        <end position="55"/>
    </location>
</feature>
<organism evidence="2 3">
    <name type="scientific">Komagataeibacter europaeus NBRC 3261</name>
    <dbReference type="NCBI Taxonomy" id="1234669"/>
    <lineage>
        <taxon>Bacteria</taxon>
        <taxon>Pseudomonadati</taxon>
        <taxon>Pseudomonadota</taxon>
        <taxon>Alphaproteobacteria</taxon>
        <taxon>Acetobacterales</taxon>
        <taxon>Acetobacteraceae</taxon>
        <taxon>Komagataeibacter</taxon>
    </lineage>
</organism>
<comment type="caution">
    <text evidence="2">The sequence shown here is derived from an EMBL/GenBank/DDBJ whole genome shotgun (WGS) entry which is preliminary data.</text>
</comment>